<dbReference type="EMBL" id="CABFUZ020000109">
    <property type="protein sequence ID" value="VVM06251.1"/>
    <property type="molecule type" value="Genomic_DNA"/>
</dbReference>
<feature type="domain" description="Bacterial type II secretion system protein E" evidence="4">
    <location>
        <begin position="487"/>
        <end position="501"/>
    </location>
</feature>
<evidence type="ECO:0000256" key="2">
    <source>
        <dbReference type="ARBA" id="ARBA00022741"/>
    </source>
</evidence>
<dbReference type="PROSITE" id="PS00662">
    <property type="entry name" value="T2SP_E"/>
    <property type="match status" value="1"/>
</dbReference>
<name>A0A5E6MD91_9BACT</name>
<evidence type="ECO:0000259" key="4">
    <source>
        <dbReference type="PROSITE" id="PS00662"/>
    </source>
</evidence>
<dbReference type="CDD" id="cd01129">
    <property type="entry name" value="PulE-GspE-like"/>
    <property type="match status" value="1"/>
</dbReference>
<reference evidence="5" key="1">
    <citation type="submission" date="2019-09" db="EMBL/GenBank/DDBJ databases">
        <authorList>
            <person name="Cremers G."/>
        </authorList>
    </citation>
    <scope>NUCLEOTIDE SEQUENCE [LARGE SCALE GENOMIC DNA]</scope>
    <source>
        <strain evidence="5">3B</strain>
    </source>
</reference>
<organism evidence="5 6">
    <name type="scientific">Methylacidimicrobium cyclopophantes</name>
    <dbReference type="NCBI Taxonomy" id="1041766"/>
    <lineage>
        <taxon>Bacteria</taxon>
        <taxon>Pseudomonadati</taxon>
        <taxon>Verrucomicrobiota</taxon>
        <taxon>Methylacidimicrobium</taxon>
    </lineage>
</organism>
<dbReference type="GO" id="GO:0016887">
    <property type="term" value="F:ATP hydrolysis activity"/>
    <property type="evidence" value="ECO:0007669"/>
    <property type="project" value="TreeGrafter"/>
</dbReference>
<dbReference type="GO" id="GO:0005524">
    <property type="term" value="F:ATP binding"/>
    <property type="evidence" value="ECO:0007669"/>
    <property type="project" value="UniProtKB-KW"/>
</dbReference>
<keyword evidence="2" id="KW-0547">Nucleotide-binding</keyword>
<accession>A0A5E6MD91</accession>
<dbReference type="PANTHER" id="PTHR30258:SF2">
    <property type="entry name" value="COMG OPERON PROTEIN 1"/>
    <property type="match status" value="1"/>
</dbReference>
<comment type="caution">
    <text evidence="5">The sequence shown here is derived from an EMBL/GenBank/DDBJ whole genome shotgun (WGS) entry which is preliminary data.</text>
</comment>
<evidence type="ECO:0000313" key="5">
    <source>
        <dbReference type="EMBL" id="VVM06251.1"/>
    </source>
</evidence>
<dbReference type="InterPro" id="IPR027417">
    <property type="entry name" value="P-loop_NTPase"/>
</dbReference>
<gene>
    <name evidence="5" type="primary">hxcR</name>
    <name evidence="5" type="ORF">MAMC_01012</name>
</gene>
<dbReference type="GO" id="GO:0005886">
    <property type="term" value="C:plasma membrane"/>
    <property type="evidence" value="ECO:0007669"/>
    <property type="project" value="TreeGrafter"/>
</dbReference>
<evidence type="ECO:0000256" key="1">
    <source>
        <dbReference type="ARBA" id="ARBA00006611"/>
    </source>
</evidence>
<protein>
    <submittedName>
        <fullName evidence="5">Type II secretion system protein HxcR</fullName>
    </submittedName>
</protein>
<dbReference type="Pfam" id="PF00437">
    <property type="entry name" value="T2SSE"/>
    <property type="match status" value="1"/>
</dbReference>
<evidence type="ECO:0000256" key="3">
    <source>
        <dbReference type="ARBA" id="ARBA00022840"/>
    </source>
</evidence>
<dbReference type="SUPFAM" id="SSF52540">
    <property type="entry name" value="P-loop containing nucleoside triphosphate hydrolases"/>
    <property type="match status" value="1"/>
</dbReference>
<proteinExistence type="inferred from homology"/>
<dbReference type="Gene3D" id="3.40.50.300">
    <property type="entry name" value="P-loop containing nucleotide triphosphate hydrolases"/>
    <property type="match status" value="1"/>
</dbReference>
<dbReference type="InterPro" id="IPR001482">
    <property type="entry name" value="T2SS/T4SS_dom"/>
</dbReference>
<dbReference type="AlphaFoldDB" id="A0A5E6MD91"/>
<keyword evidence="6" id="KW-1185">Reference proteome</keyword>
<dbReference type="Proteomes" id="UP000381693">
    <property type="component" value="Unassembled WGS sequence"/>
</dbReference>
<dbReference type="Gene3D" id="3.30.450.90">
    <property type="match status" value="1"/>
</dbReference>
<comment type="similarity">
    <text evidence="1">Belongs to the GSP E family.</text>
</comment>
<evidence type="ECO:0000313" key="6">
    <source>
        <dbReference type="Proteomes" id="UP000381693"/>
    </source>
</evidence>
<keyword evidence="3" id="KW-0067">ATP-binding</keyword>
<dbReference type="PANTHER" id="PTHR30258">
    <property type="entry name" value="TYPE II SECRETION SYSTEM PROTEIN GSPE-RELATED"/>
    <property type="match status" value="1"/>
</dbReference>
<sequence length="676" mass="74863">MARLEAFLIRSRLVLVDALKAWQAEEAAFDLEEALVRHSRTLPWERWAEACAGQPEWPALYPADPDHPLPPAAFSPIGRRLQRELHAILLCEEPVWCVGFLNPYRFEEVESFAASWLSDKRRAFFLLSPVDYGALALRIEQEAASFPDWNAEPHGEWAERLRLDPALYPSVADLLEELLFGREPHPVVPFGSVSHASPIQGREDALLWRRSQTHAWVLTPEVFSSSLVDSLIETLRAKIHLVACGPNHFAHLQAKFEKPRETSGIVSGDPLHVRGWPATELLTLNRSGIVLFNAIVSSALDMGASDISLEPKENHVRVRFRIDGDYYEQAPLTRPQYAALLDRMKLYGNMAADAKGIFQDGSGTHLHHGIRYDQRYSIVIAKGMEEVAAIRLLSSRIPSLSDLRLSPLELQTLLWFLKQGEGMFVSTGPTGSGKTTTLYAMLRAVSSARRKVMSVEDPVEKHFPEAVQIEVREKAGITFASALRGIVRQDPDVLMVGEIRDRESAQIAIDAALTGHQVFTSTHANDAVGVVERIVQSFGIDRLVIGYALRLSVAQRLVGKLCPFCKTTRPAEPEEIAPFPPVPIAEPVVAESPGCQVCRGTGIAGRMPVMELLPVDGETLSLFEAGATPNEIRRHNEGRGFKPLSVQAAELFMTGTISKEEAVLLLSSRSFSGARR</sequence>